<dbReference type="PROSITE" id="PS00138">
    <property type="entry name" value="SUBTILASE_SER"/>
    <property type="match status" value="1"/>
</dbReference>
<reference evidence="13" key="1">
    <citation type="submission" date="2025-08" db="UniProtKB">
        <authorList>
            <consortium name="RefSeq"/>
        </authorList>
    </citation>
    <scope>IDENTIFICATION</scope>
    <source>
        <tissue evidence="13">Leaf</tissue>
    </source>
</reference>
<keyword evidence="8" id="KW-1133">Transmembrane helix</keyword>
<gene>
    <name evidence="13" type="primary">LOC115727943</name>
</gene>
<dbReference type="RefSeq" id="XP_048140114.1">
    <property type="nucleotide sequence ID" value="XM_048284157.1"/>
</dbReference>
<dbReference type="Proteomes" id="UP000827889">
    <property type="component" value="Chromosome 8"/>
</dbReference>
<keyword evidence="4 6" id="KW-0378">Hydrolase</keyword>
<dbReference type="InterPro" id="IPR041469">
    <property type="entry name" value="Subtilisin-like_FN3"/>
</dbReference>
<dbReference type="InterPro" id="IPR010259">
    <property type="entry name" value="S8pro/Inhibitor_I9"/>
</dbReference>
<feature type="domain" description="Subtilisin-like protease fibronectin type-III" evidence="11">
    <location>
        <begin position="625"/>
        <end position="720"/>
    </location>
</feature>
<dbReference type="InterPro" id="IPR036852">
    <property type="entry name" value="Peptidase_S8/S53_dom_sf"/>
</dbReference>
<proteinExistence type="inferred from homology"/>
<evidence type="ECO:0000259" key="10">
    <source>
        <dbReference type="Pfam" id="PF05922"/>
    </source>
</evidence>
<feature type="domain" description="Inhibitor I9" evidence="10">
    <location>
        <begin position="23"/>
        <end position="99"/>
    </location>
</feature>
<dbReference type="GeneID" id="115727943"/>
<feature type="domain" description="Peptidase S8/S53" evidence="9">
    <location>
        <begin position="122"/>
        <end position="569"/>
    </location>
</feature>
<sequence length="726" mass="76785">MTTQMAPLSKLLLMSFISCVVQVYVVYMGGLPKQADFLATSVHTSMLQEVIGSHASESLVHSYSRSFHGFAARLTEDEVAEIAGMEGVVSVFPSERHQLQTTRSWDFLGFSQSLQRLPTESDLIVGMFDSGIWPESDSFSDKGFGPPPTKWKGTCQTSNFTCNDKIIGAKYYRQNTTHLPGDLASPRDTEGHGTHTSSTAAGGLVSGTSLFGLGSGTARGGVPSARIAMYKVCWADGCYDADILAAFDDAIADGVDIISISISPFVAHNYFENSIAIGSFHAMKHGILTSAAAGNSGPKPATTTNFSPWFLSVAASTIDRKFVNKVLLGNGKSYEGVSINTFDLNNTMYPLIYGGDVPNIAQGFNSTRSRCVSDSLNSALVKGKIVLCDALTSADAALTAGATGSIMRNLGSTDVAFTFPVPASFLNAADGSEVSHYLNSTRNPTATIFKSTETKDVLAPAVVSFSSRGPNPITSDILKPDLTAPGVDILAAWPPASTMTESSGDPRRVSYNIVSGTSMACPHATGVAAYVKAIHPMWSPAAIKSALMTTASPMSPLRNTDAEFAYGAGHINPSKAADPGLVYDAEEADYVQFLCGQGYNASSLRLVTGDQSSCSDVKNATVWGLNLPSFALSTQTKGSNITGVFHRTVTNVGSPNSTYKATVTAPRGFNIHVEPQTLAFESVLQKQSFVVTVEAILEAGMISASLVWDDGVHQVRSPIVAFLVSS</sequence>
<evidence type="ECO:0000313" key="12">
    <source>
        <dbReference type="Proteomes" id="UP000827889"/>
    </source>
</evidence>
<evidence type="ECO:0000256" key="7">
    <source>
        <dbReference type="SAM" id="MobiDB-lite"/>
    </source>
</evidence>
<dbReference type="InterPro" id="IPR023828">
    <property type="entry name" value="Peptidase_S8_Ser-AS"/>
</dbReference>
<dbReference type="Gene3D" id="3.30.70.80">
    <property type="entry name" value="Peptidase S8 propeptide/proteinase inhibitor I9"/>
    <property type="match status" value="1"/>
</dbReference>
<dbReference type="CDD" id="cd04852">
    <property type="entry name" value="Peptidases_S8_3"/>
    <property type="match status" value="1"/>
</dbReference>
<comment type="similarity">
    <text evidence="1 6">Belongs to the peptidase S8 family.</text>
</comment>
<keyword evidence="3" id="KW-0732">Signal</keyword>
<dbReference type="Gene3D" id="3.40.50.200">
    <property type="entry name" value="Peptidase S8/S53 domain"/>
    <property type="match status" value="1"/>
</dbReference>
<feature type="active site" description="Charge relay system" evidence="6">
    <location>
        <position position="192"/>
    </location>
</feature>
<dbReference type="InterPro" id="IPR034197">
    <property type="entry name" value="Peptidases_S8_3"/>
</dbReference>
<evidence type="ECO:0000256" key="3">
    <source>
        <dbReference type="ARBA" id="ARBA00022729"/>
    </source>
</evidence>
<keyword evidence="2 6" id="KW-0645">Protease</keyword>
<evidence type="ECO:0000313" key="13">
    <source>
        <dbReference type="RefSeq" id="XP_048140114.1"/>
    </source>
</evidence>
<dbReference type="SUPFAM" id="SSF52743">
    <property type="entry name" value="Subtilisin-like"/>
    <property type="match status" value="1"/>
</dbReference>
<dbReference type="Gene3D" id="2.60.40.2310">
    <property type="match status" value="1"/>
</dbReference>
<evidence type="ECO:0000256" key="4">
    <source>
        <dbReference type="ARBA" id="ARBA00022801"/>
    </source>
</evidence>
<evidence type="ECO:0000256" key="5">
    <source>
        <dbReference type="ARBA" id="ARBA00022825"/>
    </source>
</evidence>
<dbReference type="CDD" id="cd02120">
    <property type="entry name" value="PA_subtilisin_like"/>
    <property type="match status" value="1"/>
</dbReference>
<feature type="active site" description="Charge relay system" evidence="6">
    <location>
        <position position="518"/>
    </location>
</feature>
<dbReference type="InterPro" id="IPR000209">
    <property type="entry name" value="Peptidase_S8/S53_dom"/>
</dbReference>
<accession>A0ABM3HU46</accession>
<keyword evidence="5 6" id="KW-0720">Serine protease</keyword>
<dbReference type="Pfam" id="PF00082">
    <property type="entry name" value="Peptidase_S8"/>
    <property type="match status" value="1"/>
</dbReference>
<evidence type="ECO:0000256" key="6">
    <source>
        <dbReference type="PROSITE-ProRule" id="PRU01240"/>
    </source>
</evidence>
<feature type="transmembrane region" description="Helical" evidence="8">
    <location>
        <begin position="12"/>
        <end position="31"/>
    </location>
</feature>
<evidence type="ECO:0000256" key="1">
    <source>
        <dbReference type="ARBA" id="ARBA00011073"/>
    </source>
</evidence>
<name>A0ABM3HU46_9MYRT</name>
<dbReference type="PRINTS" id="PR00723">
    <property type="entry name" value="SUBTILISIN"/>
</dbReference>
<feature type="region of interest" description="Disordered" evidence="7">
    <location>
        <begin position="180"/>
        <end position="201"/>
    </location>
</feature>
<evidence type="ECO:0000256" key="2">
    <source>
        <dbReference type="ARBA" id="ARBA00022670"/>
    </source>
</evidence>
<evidence type="ECO:0000259" key="9">
    <source>
        <dbReference type="Pfam" id="PF00082"/>
    </source>
</evidence>
<dbReference type="InterPro" id="IPR045051">
    <property type="entry name" value="SBT"/>
</dbReference>
<organism evidence="12 13">
    <name type="scientific">Rhodamnia argentea</name>
    <dbReference type="NCBI Taxonomy" id="178133"/>
    <lineage>
        <taxon>Eukaryota</taxon>
        <taxon>Viridiplantae</taxon>
        <taxon>Streptophyta</taxon>
        <taxon>Embryophyta</taxon>
        <taxon>Tracheophyta</taxon>
        <taxon>Spermatophyta</taxon>
        <taxon>Magnoliopsida</taxon>
        <taxon>eudicotyledons</taxon>
        <taxon>Gunneridae</taxon>
        <taxon>Pentapetalae</taxon>
        <taxon>rosids</taxon>
        <taxon>malvids</taxon>
        <taxon>Myrtales</taxon>
        <taxon>Myrtaceae</taxon>
        <taxon>Myrtoideae</taxon>
        <taxon>Myrteae</taxon>
        <taxon>Australasian group</taxon>
        <taxon>Rhodamnia</taxon>
    </lineage>
</organism>
<keyword evidence="8" id="KW-0472">Membrane</keyword>
<dbReference type="InterPro" id="IPR015500">
    <property type="entry name" value="Peptidase_S8_subtilisin-rel"/>
</dbReference>
<dbReference type="InterPro" id="IPR037045">
    <property type="entry name" value="S8pro/Inhibitor_I9_sf"/>
</dbReference>
<keyword evidence="12" id="KW-1185">Reference proteome</keyword>
<dbReference type="PANTHER" id="PTHR10795">
    <property type="entry name" value="PROPROTEIN CONVERTASE SUBTILISIN/KEXIN"/>
    <property type="match status" value="1"/>
</dbReference>
<dbReference type="Pfam" id="PF17766">
    <property type="entry name" value="fn3_6"/>
    <property type="match status" value="1"/>
</dbReference>
<keyword evidence="8" id="KW-0812">Transmembrane</keyword>
<evidence type="ECO:0000256" key="8">
    <source>
        <dbReference type="SAM" id="Phobius"/>
    </source>
</evidence>
<dbReference type="Pfam" id="PF05922">
    <property type="entry name" value="Inhibitor_I9"/>
    <property type="match status" value="1"/>
</dbReference>
<dbReference type="Gene3D" id="3.50.30.30">
    <property type="match status" value="1"/>
</dbReference>
<feature type="active site" description="Charge relay system" evidence="6">
    <location>
        <position position="129"/>
    </location>
</feature>
<dbReference type="PROSITE" id="PS51892">
    <property type="entry name" value="SUBTILASE"/>
    <property type="match status" value="1"/>
</dbReference>
<evidence type="ECO:0000259" key="11">
    <source>
        <dbReference type="Pfam" id="PF17766"/>
    </source>
</evidence>
<protein>
    <submittedName>
        <fullName evidence="13">Cucumisin-like</fullName>
    </submittedName>
</protein>